<evidence type="ECO:0000313" key="2">
    <source>
        <dbReference type="EMBL" id="MFC5673583.1"/>
    </source>
</evidence>
<dbReference type="EMBL" id="JBHSPC010000089">
    <property type="protein sequence ID" value="MFC5673583.1"/>
    <property type="molecule type" value="Genomic_DNA"/>
</dbReference>
<organism evidence="2 3">
    <name type="scientific">Streptomyces incanus</name>
    <dbReference type="NCBI Taxonomy" id="887453"/>
    <lineage>
        <taxon>Bacteria</taxon>
        <taxon>Bacillati</taxon>
        <taxon>Actinomycetota</taxon>
        <taxon>Actinomycetes</taxon>
        <taxon>Kitasatosporales</taxon>
        <taxon>Streptomycetaceae</taxon>
        <taxon>Streptomyces</taxon>
    </lineage>
</organism>
<dbReference type="Proteomes" id="UP001596183">
    <property type="component" value="Unassembled WGS sequence"/>
</dbReference>
<name>A0ABW0XVB4_9ACTN</name>
<proteinExistence type="predicted"/>
<dbReference type="Pfam" id="PF04149">
    <property type="entry name" value="DUF397"/>
    <property type="match status" value="1"/>
</dbReference>
<gene>
    <name evidence="2" type="ORF">ACFP2V_26805</name>
</gene>
<dbReference type="RefSeq" id="WP_381217673.1">
    <property type="nucleotide sequence ID" value="NZ_JBHSPC010000089.1"/>
</dbReference>
<keyword evidence="3" id="KW-1185">Reference proteome</keyword>
<sequence>MNRAERRTATTELTWFKSSHSGAEGGDCVEVAATADAVLIRDSKQPAAARLAVGVDAWSGFVRMAVGH</sequence>
<protein>
    <submittedName>
        <fullName evidence="2">DUF397 domain-containing protein</fullName>
    </submittedName>
</protein>
<reference evidence="3" key="1">
    <citation type="journal article" date="2019" name="Int. J. Syst. Evol. Microbiol.">
        <title>The Global Catalogue of Microorganisms (GCM) 10K type strain sequencing project: providing services to taxonomists for standard genome sequencing and annotation.</title>
        <authorList>
            <consortium name="The Broad Institute Genomics Platform"/>
            <consortium name="The Broad Institute Genome Sequencing Center for Infectious Disease"/>
            <person name="Wu L."/>
            <person name="Ma J."/>
        </authorList>
    </citation>
    <scope>NUCLEOTIDE SEQUENCE [LARGE SCALE GENOMIC DNA]</scope>
    <source>
        <strain evidence="3">JCM 13852</strain>
    </source>
</reference>
<evidence type="ECO:0000259" key="1">
    <source>
        <dbReference type="Pfam" id="PF04149"/>
    </source>
</evidence>
<evidence type="ECO:0000313" key="3">
    <source>
        <dbReference type="Proteomes" id="UP001596183"/>
    </source>
</evidence>
<dbReference type="InterPro" id="IPR007278">
    <property type="entry name" value="DUF397"/>
</dbReference>
<accession>A0ABW0XVB4</accession>
<feature type="domain" description="DUF397" evidence="1">
    <location>
        <begin position="13"/>
        <end position="64"/>
    </location>
</feature>
<comment type="caution">
    <text evidence="2">The sequence shown here is derived from an EMBL/GenBank/DDBJ whole genome shotgun (WGS) entry which is preliminary data.</text>
</comment>